<keyword evidence="1" id="KW-0175">Coiled coil</keyword>
<accession>A0AAV7VR83</accession>
<proteinExistence type="predicted"/>
<dbReference type="EMBL" id="JANPWB010000003">
    <property type="protein sequence ID" value="KAJ1203803.1"/>
    <property type="molecule type" value="Genomic_DNA"/>
</dbReference>
<gene>
    <name evidence="2" type="ORF">NDU88_007584</name>
</gene>
<sequence length="136" mass="15879">MEQLFRSLHDNFATLKRKIAADIKDLKREVIDLGQHVEMVEQTHNTQEEELDSHRRELLTLQDKNQDLQYQLEDLENRSRRSNIWIKGVPAQAVAGSLEDFDVRLFRHMAPALKDQDIVLDRTHGDGRRAQAPRQA</sequence>
<evidence type="ECO:0000313" key="3">
    <source>
        <dbReference type="Proteomes" id="UP001066276"/>
    </source>
</evidence>
<reference evidence="2" key="1">
    <citation type="journal article" date="2022" name="bioRxiv">
        <title>Sequencing and chromosome-scale assembly of the giantPleurodeles waltlgenome.</title>
        <authorList>
            <person name="Brown T."/>
            <person name="Elewa A."/>
            <person name="Iarovenko S."/>
            <person name="Subramanian E."/>
            <person name="Araus A.J."/>
            <person name="Petzold A."/>
            <person name="Susuki M."/>
            <person name="Suzuki K.-i.T."/>
            <person name="Hayashi T."/>
            <person name="Toyoda A."/>
            <person name="Oliveira C."/>
            <person name="Osipova E."/>
            <person name="Leigh N.D."/>
            <person name="Simon A."/>
            <person name="Yun M.H."/>
        </authorList>
    </citation>
    <scope>NUCLEOTIDE SEQUENCE</scope>
    <source>
        <strain evidence="2">20211129_DDA</strain>
        <tissue evidence="2">Liver</tissue>
    </source>
</reference>
<comment type="caution">
    <text evidence="2">The sequence shown here is derived from an EMBL/GenBank/DDBJ whole genome shotgun (WGS) entry which is preliminary data.</text>
</comment>
<evidence type="ECO:0000256" key="1">
    <source>
        <dbReference type="SAM" id="Coils"/>
    </source>
</evidence>
<organism evidence="2 3">
    <name type="scientific">Pleurodeles waltl</name>
    <name type="common">Iberian ribbed newt</name>
    <dbReference type="NCBI Taxonomy" id="8319"/>
    <lineage>
        <taxon>Eukaryota</taxon>
        <taxon>Metazoa</taxon>
        <taxon>Chordata</taxon>
        <taxon>Craniata</taxon>
        <taxon>Vertebrata</taxon>
        <taxon>Euteleostomi</taxon>
        <taxon>Amphibia</taxon>
        <taxon>Batrachia</taxon>
        <taxon>Caudata</taxon>
        <taxon>Salamandroidea</taxon>
        <taxon>Salamandridae</taxon>
        <taxon>Pleurodelinae</taxon>
        <taxon>Pleurodeles</taxon>
    </lineage>
</organism>
<keyword evidence="3" id="KW-1185">Reference proteome</keyword>
<protein>
    <submittedName>
        <fullName evidence="2">Uncharacterized protein</fullName>
    </submittedName>
</protein>
<feature type="coiled-coil region" evidence="1">
    <location>
        <begin position="23"/>
        <end position="78"/>
    </location>
</feature>
<dbReference type="AlphaFoldDB" id="A0AAV7VR83"/>
<name>A0AAV7VR83_PLEWA</name>
<dbReference type="Proteomes" id="UP001066276">
    <property type="component" value="Chromosome 2_1"/>
</dbReference>
<evidence type="ECO:0000313" key="2">
    <source>
        <dbReference type="EMBL" id="KAJ1203803.1"/>
    </source>
</evidence>